<dbReference type="Proteomes" id="UP001143910">
    <property type="component" value="Unassembled WGS sequence"/>
</dbReference>
<dbReference type="EMBL" id="JANJQO010000582">
    <property type="protein sequence ID" value="KAJ2976466.1"/>
    <property type="molecule type" value="Genomic_DNA"/>
</dbReference>
<accession>A0ACC1NDA0</accession>
<evidence type="ECO:0000313" key="1">
    <source>
        <dbReference type="EMBL" id="KAJ2976466.1"/>
    </source>
</evidence>
<name>A0ACC1NDA0_9HYPO</name>
<protein>
    <submittedName>
        <fullName evidence="1">Uncharacterized protein</fullName>
    </submittedName>
</protein>
<reference evidence="1" key="1">
    <citation type="submission" date="2022-08" db="EMBL/GenBank/DDBJ databases">
        <title>Genome Sequence of Lecanicillium fungicola.</title>
        <authorList>
            <person name="Buettner E."/>
        </authorList>
    </citation>
    <scope>NUCLEOTIDE SEQUENCE</scope>
    <source>
        <strain evidence="1">Babe33</strain>
    </source>
</reference>
<evidence type="ECO:0000313" key="2">
    <source>
        <dbReference type="Proteomes" id="UP001143910"/>
    </source>
</evidence>
<sequence>MARKDIETLESQRKRFSNTTVVDAKTLTSFRKIISLFEESQETQAQLTVATRSRRRAARNLLNTIQLTFGHEVFLLCAFSLTITALASIKDTVKFVDSIQAWWTRAVVPPGLTVVTKGLLAKYGQAFPNSELHMQTRGQVTNADSGFGAMSFDHTTGPSNDDYIEDGEDDEPPTQLHDVSFAGEAYKLEPMDAIRVLATNAGEVRLTIPHYQGVKPFITIQCSEKTAFRYLTTREKIM</sequence>
<comment type="caution">
    <text evidence="1">The sequence shown here is derived from an EMBL/GenBank/DDBJ whole genome shotgun (WGS) entry which is preliminary data.</text>
</comment>
<keyword evidence="2" id="KW-1185">Reference proteome</keyword>
<gene>
    <name evidence="1" type="ORF">NQ176_g4934</name>
</gene>
<organism evidence="1 2">
    <name type="scientific">Zarea fungicola</name>
    <dbReference type="NCBI Taxonomy" id="93591"/>
    <lineage>
        <taxon>Eukaryota</taxon>
        <taxon>Fungi</taxon>
        <taxon>Dikarya</taxon>
        <taxon>Ascomycota</taxon>
        <taxon>Pezizomycotina</taxon>
        <taxon>Sordariomycetes</taxon>
        <taxon>Hypocreomycetidae</taxon>
        <taxon>Hypocreales</taxon>
        <taxon>Cordycipitaceae</taxon>
        <taxon>Zarea</taxon>
    </lineage>
</organism>
<proteinExistence type="predicted"/>